<reference evidence="3 4" key="1">
    <citation type="submission" date="2024-03" db="EMBL/GenBank/DDBJ databases">
        <title>Natural products discovery in diverse microorganisms through a two-stage MS feature dereplication strategy.</title>
        <authorList>
            <person name="Zhang R."/>
        </authorList>
    </citation>
    <scope>NUCLEOTIDE SEQUENCE [LARGE SCALE GENOMIC DNA]</scope>
    <source>
        <strain evidence="3 4">18930</strain>
    </source>
</reference>
<evidence type="ECO:0000259" key="2">
    <source>
        <dbReference type="PROSITE" id="PS50801"/>
    </source>
</evidence>
<evidence type="ECO:0000313" key="4">
    <source>
        <dbReference type="Proteomes" id="UP001432000"/>
    </source>
</evidence>
<dbReference type="PROSITE" id="PS50801">
    <property type="entry name" value="STAS"/>
    <property type="match status" value="1"/>
</dbReference>
<dbReference type="InterPro" id="IPR036513">
    <property type="entry name" value="STAS_dom_sf"/>
</dbReference>
<name>A0ABZ2PIH5_9NOCA</name>
<dbReference type="Pfam" id="PF01740">
    <property type="entry name" value="STAS"/>
    <property type="match status" value="1"/>
</dbReference>
<organism evidence="3 4">
    <name type="scientific">Rhodococcus sovatensis</name>
    <dbReference type="NCBI Taxonomy" id="1805840"/>
    <lineage>
        <taxon>Bacteria</taxon>
        <taxon>Bacillati</taxon>
        <taxon>Actinomycetota</taxon>
        <taxon>Actinomycetes</taxon>
        <taxon>Mycobacteriales</taxon>
        <taxon>Nocardiaceae</taxon>
        <taxon>Rhodococcus</taxon>
    </lineage>
</organism>
<gene>
    <name evidence="3" type="ORF">WDS16_00005</name>
</gene>
<sequence>MTVSPHNLDDEGTTRSKARTESSVAVAATGAIFTSISTGTDAVLVRVHGDIDMRSAPILRDYVCGRVSVGVRLILDLTNVDFFGIAGLTVFTALDETAESAGTTWCLVEGHAVHRLLEAASVVPSVRRFKTVDSAL</sequence>
<dbReference type="CDD" id="cd07043">
    <property type="entry name" value="STAS_anti-anti-sigma_factors"/>
    <property type="match status" value="1"/>
</dbReference>
<keyword evidence="4" id="KW-1185">Reference proteome</keyword>
<evidence type="ECO:0000313" key="3">
    <source>
        <dbReference type="EMBL" id="WXG69000.1"/>
    </source>
</evidence>
<dbReference type="RefSeq" id="WP_338889549.1">
    <property type="nucleotide sequence ID" value="NZ_CP147846.1"/>
</dbReference>
<proteinExistence type="predicted"/>
<protein>
    <submittedName>
        <fullName evidence="3">STAS domain-containing protein</fullName>
    </submittedName>
</protein>
<dbReference type="SUPFAM" id="SSF52091">
    <property type="entry name" value="SpoIIaa-like"/>
    <property type="match status" value="1"/>
</dbReference>
<feature type="domain" description="STAS" evidence="2">
    <location>
        <begin position="32"/>
        <end position="136"/>
    </location>
</feature>
<dbReference type="Proteomes" id="UP001432000">
    <property type="component" value="Chromosome"/>
</dbReference>
<dbReference type="InterPro" id="IPR002645">
    <property type="entry name" value="STAS_dom"/>
</dbReference>
<feature type="region of interest" description="Disordered" evidence="1">
    <location>
        <begin position="1"/>
        <end position="21"/>
    </location>
</feature>
<accession>A0ABZ2PIH5</accession>
<dbReference type="EMBL" id="CP147846">
    <property type="protein sequence ID" value="WXG69000.1"/>
    <property type="molecule type" value="Genomic_DNA"/>
</dbReference>
<feature type="compositionally biased region" description="Basic and acidic residues" evidence="1">
    <location>
        <begin position="7"/>
        <end position="20"/>
    </location>
</feature>
<dbReference type="Gene3D" id="3.30.750.24">
    <property type="entry name" value="STAS domain"/>
    <property type="match status" value="1"/>
</dbReference>
<evidence type="ECO:0000256" key="1">
    <source>
        <dbReference type="SAM" id="MobiDB-lite"/>
    </source>
</evidence>